<reference evidence="11 12" key="1">
    <citation type="submission" date="2020-03" db="EMBL/GenBank/DDBJ databases">
        <title>Vagococcus sp. nov., isolated from beetles.</title>
        <authorList>
            <person name="Hyun D.-W."/>
            <person name="Bae J.-W."/>
        </authorList>
    </citation>
    <scope>NUCLEOTIDE SEQUENCE [LARGE SCALE GENOMIC DNA]</scope>
    <source>
        <strain evidence="11 12">HDW17A</strain>
    </source>
</reference>
<evidence type="ECO:0000256" key="4">
    <source>
        <dbReference type="ARBA" id="ARBA00022597"/>
    </source>
</evidence>
<feature type="transmembrane region" description="Helical" evidence="9">
    <location>
        <begin position="344"/>
        <end position="368"/>
    </location>
</feature>
<dbReference type="GO" id="GO:0009401">
    <property type="term" value="P:phosphoenolpyruvate-dependent sugar phosphotransferase system"/>
    <property type="evidence" value="ECO:0007669"/>
    <property type="project" value="InterPro"/>
</dbReference>
<evidence type="ECO:0000256" key="9">
    <source>
        <dbReference type="SAM" id="Phobius"/>
    </source>
</evidence>
<dbReference type="PANTHER" id="PTHR33989:SF4">
    <property type="entry name" value="PTS SYSTEM N,N'-DIACETYLCHITOBIOSE-SPECIFIC EIIC COMPONENT"/>
    <property type="match status" value="1"/>
</dbReference>
<dbReference type="InterPro" id="IPR004796">
    <property type="entry name" value="PTS_IIC_cello"/>
</dbReference>
<feature type="transmembrane region" description="Helical" evidence="9">
    <location>
        <begin position="71"/>
        <end position="92"/>
    </location>
</feature>
<evidence type="ECO:0000256" key="5">
    <source>
        <dbReference type="ARBA" id="ARBA00022692"/>
    </source>
</evidence>
<dbReference type="NCBIfam" id="TIGR00410">
    <property type="entry name" value="lacE"/>
    <property type="match status" value="1"/>
</dbReference>
<dbReference type="Pfam" id="PF02378">
    <property type="entry name" value="PTS_EIIC"/>
    <property type="match status" value="1"/>
</dbReference>
<dbReference type="InterPro" id="IPR003352">
    <property type="entry name" value="PTS_EIIC"/>
</dbReference>
<comment type="subcellular location">
    <subcellularLocation>
        <location evidence="1">Cell membrane</location>
        <topology evidence="1">Multi-pass membrane protein</topology>
    </subcellularLocation>
</comment>
<keyword evidence="4 8" id="KW-0762">Sugar transport</keyword>
<dbReference type="RefSeq" id="WP_166008228.1">
    <property type="nucleotide sequence ID" value="NZ_CP049886.1"/>
</dbReference>
<keyword evidence="7 8" id="KW-0472">Membrane</keyword>
<keyword evidence="5 9" id="KW-0812">Transmembrane</keyword>
<feature type="transmembrane region" description="Helical" evidence="9">
    <location>
        <begin position="28"/>
        <end position="51"/>
    </location>
</feature>
<name>A0A6G8APD7_9ENTE</name>
<feature type="transmembrane region" description="Helical" evidence="9">
    <location>
        <begin position="223"/>
        <end position="240"/>
    </location>
</feature>
<feature type="transmembrane region" description="Helical" evidence="9">
    <location>
        <begin position="288"/>
        <end position="309"/>
    </location>
</feature>
<feature type="transmembrane region" description="Helical" evidence="9">
    <location>
        <begin position="178"/>
        <end position="198"/>
    </location>
</feature>
<dbReference type="PANTHER" id="PTHR33989">
    <property type="match status" value="1"/>
</dbReference>
<feature type="transmembrane region" description="Helical" evidence="9">
    <location>
        <begin position="99"/>
        <end position="119"/>
    </location>
</feature>
<dbReference type="GO" id="GO:0005886">
    <property type="term" value="C:plasma membrane"/>
    <property type="evidence" value="ECO:0007669"/>
    <property type="project" value="UniProtKB-SubCell"/>
</dbReference>
<dbReference type="Proteomes" id="UP000500890">
    <property type="component" value="Chromosome"/>
</dbReference>
<organism evidence="11 12">
    <name type="scientific">Vagococcus coleopterorum</name>
    <dbReference type="NCBI Taxonomy" id="2714946"/>
    <lineage>
        <taxon>Bacteria</taxon>
        <taxon>Bacillati</taxon>
        <taxon>Bacillota</taxon>
        <taxon>Bacilli</taxon>
        <taxon>Lactobacillales</taxon>
        <taxon>Enterococcaceae</taxon>
        <taxon>Vagococcus</taxon>
    </lineage>
</organism>
<protein>
    <recommendedName>
        <fullName evidence="8">Permease IIC component</fullName>
    </recommendedName>
</protein>
<evidence type="ECO:0000256" key="2">
    <source>
        <dbReference type="ARBA" id="ARBA00022448"/>
    </source>
</evidence>
<dbReference type="PROSITE" id="PS51105">
    <property type="entry name" value="PTS_EIIC_TYPE_3"/>
    <property type="match status" value="1"/>
</dbReference>
<gene>
    <name evidence="11" type="ORF">G7081_07035</name>
</gene>
<evidence type="ECO:0000256" key="7">
    <source>
        <dbReference type="ARBA" id="ARBA00023136"/>
    </source>
</evidence>
<keyword evidence="2 8" id="KW-0813">Transport</keyword>
<dbReference type="GO" id="GO:0008982">
    <property type="term" value="F:protein-N(PI)-phosphohistidine-sugar phosphotransferase activity"/>
    <property type="evidence" value="ECO:0007669"/>
    <property type="project" value="UniProtKB-UniRule"/>
</dbReference>
<keyword evidence="12" id="KW-1185">Reference proteome</keyword>
<feature type="domain" description="PTS EIIC type-3" evidence="10">
    <location>
        <begin position="4"/>
        <end position="413"/>
    </location>
</feature>
<dbReference type="InterPro" id="IPR004501">
    <property type="entry name" value="PTS_EIIC_3"/>
</dbReference>
<dbReference type="EMBL" id="CP049886">
    <property type="protein sequence ID" value="QIL46840.1"/>
    <property type="molecule type" value="Genomic_DNA"/>
</dbReference>
<proteinExistence type="predicted"/>
<dbReference type="PIRSF" id="PIRSF006351">
    <property type="entry name" value="PTS_EIIC-Cellobiose"/>
    <property type="match status" value="1"/>
</dbReference>
<dbReference type="InterPro" id="IPR051088">
    <property type="entry name" value="PTS_Sugar-EIIC/EIIB"/>
</dbReference>
<sequence length="430" mass="46451">MTKFIEGFLNGLAKLANTKALLALKDGFVLTMPITLIGSIFMLVANLPITGYGDFMASQFGVDWAVGLNQVSGATFDILAIVSVLGIAYFYAKNEKVDGISCALIALVSFTILTASTVSSESGEVVSGVIPKVWTGGQGVITAIIVGLVSSYIFCYFVKKKITIKMPEGVPQGVSNAFVAVIPGFAIILGTAIIFYIFNHFGTTLTEFIFTSMQKPMQSLTDTYVGGVIMVVLCALLFWMGLHGPNIVMGPILPIITANSIANSELLKEGALSVKEGAYIMTPQVLDYFVKIGGTGVTLGLIIAVLLRAKSKQFKEVSKLSLLPGIFNINEPMIFGLPIVYNPILLIPFILVPIITFTIIYLSIFIGFLDPFTAVQVPWTMPPILSGFILQGFKGVLVQVVIIVMSTLVYYPFMVKQDKLFLKNELKGSE</sequence>
<comment type="function">
    <text evidence="8">The phosphoenolpyruvate-dependent sugar phosphotransferase system (PTS), a major carbohydrate active -transport system, catalyzes the phosphorylation of incoming sugar substrates concomitant with their translocation across the cell membrane.</text>
</comment>
<evidence type="ECO:0000313" key="11">
    <source>
        <dbReference type="EMBL" id="QIL46840.1"/>
    </source>
</evidence>
<evidence type="ECO:0000256" key="6">
    <source>
        <dbReference type="ARBA" id="ARBA00022989"/>
    </source>
</evidence>
<keyword evidence="6 9" id="KW-1133">Transmembrane helix</keyword>
<feature type="transmembrane region" description="Helical" evidence="9">
    <location>
        <begin position="139"/>
        <end position="158"/>
    </location>
</feature>
<evidence type="ECO:0000256" key="3">
    <source>
        <dbReference type="ARBA" id="ARBA00022475"/>
    </source>
</evidence>
<dbReference type="GO" id="GO:1901264">
    <property type="term" value="P:carbohydrate derivative transport"/>
    <property type="evidence" value="ECO:0007669"/>
    <property type="project" value="TreeGrafter"/>
</dbReference>
<dbReference type="KEGG" id="vah:G7081_07035"/>
<keyword evidence="3 8" id="KW-1003">Cell membrane</keyword>
<evidence type="ECO:0000313" key="12">
    <source>
        <dbReference type="Proteomes" id="UP000500890"/>
    </source>
</evidence>
<evidence type="ECO:0000256" key="8">
    <source>
        <dbReference type="PIRNR" id="PIRNR006351"/>
    </source>
</evidence>
<feature type="transmembrane region" description="Helical" evidence="9">
    <location>
        <begin position="388"/>
        <end position="413"/>
    </location>
</feature>
<evidence type="ECO:0000259" key="10">
    <source>
        <dbReference type="PROSITE" id="PS51105"/>
    </source>
</evidence>
<accession>A0A6G8APD7</accession>
<dbReference type="AlphaFoldDB" id="A0A6G8APD7"/>
<evidence type="ECO:0000256" key="1">
    <source>
        <dbReference type="ARBA" id="ARBA00004651"/>
    </source>
</evidence>